<comment type="caution">
    <text evidence="2">The sequence shown here is derived from an EMBL/GenBank/DDBJ whole genome shotgun (WGS) entry which is preliminary data.</text>
</comment>
<keyword evidence="3" id="KW-1185">Reference proteome</keyword>
<dbReference type="AlphaFoldDB" id="A0A2A2K736"/>
<feature type="compositionally biased region" description="Basic and acidic residues" evidence="1">
    <location>
        <begin position="13"/>
        <end position="44"/>
    </location>
</feature>
<proteinExistence type="predicted"/>
<evidence type="ECO:0000313" key="2">
    <source>
        <dbReference type="EMBL" id="PAV69754.1"/>
    </source>
</evidence>
<name>A0A2A2K736_9BILA</name>
<accession>A0A2A2K736</accession>
<protein>
    <submittedName>
        <fullName evidence="2">Uncharacterized protein</fullName>
    </submittedName>
</protein>
<evidence type="ECO:0000313" key="3">
    <source>
        <dbReference type="Proteomes" id="UP000218231"/>
    </source>
</evidence>
<dbReference type="Proteomes" id="UP000218231">
    <property type="component" value="Unassembled WGS sequence"/>
</dbReference>
<feature type="region of interest" description="Disordered" evidence="1">
    <location>
        <begin position="1"/>
        <end position="66"/>
    </location>
</feature>
<evidence type="ECO:0000256" key="1">
    <source>
        <dbReference type="SAM" id="MobiDB-lite"/>
    </source>
</evidence>
<dbReference type="EMBL" id="LIAE01009437">
    <property type="protein sequence ID" value="PAV69754.1"/>
    <property type="molecule type" value="Genomic_DNA"/>
</dbReference>
<gene>
    <name evidence="2" type="ORF">WR25_25299</name>
</gene>
<organism evidence="2 3">
    <name type="scientific">Diploscapter pachys</name>
    <dbReference type="NCBI Taxonomy" id="2018661"/>
    <lineage>
        <taxon>Eukaryota</taxon>
        <taxon>Metazoa</taxon>
        <taxon>Ecdysozoa</taxon>
        <taxon>Nematoda</taxon>
        <taxon>Chromadorea</taxon>
        <taxon>Rhabditida</taxon>
        <taxon>Rhabditina</taxon>
        <taxon>Rhabditomorpha</taxon>
        <taxon>Rhabditoidea</taxon>
        <taxon>Rhabditidae</taxon>
        <taxon>Diploscapter</taxon>
    </lineage>
</organism>
<sequence length="157" mass="17030">MAGGGTAIGPDGKPIKKDTIKKDNKPPIKEKKRERDSKRNDRRGMAPYPPMRPLIGRGAHEYGGGPMRGPMMGGMAMMRPAPGMGNMMGRPMDMGMRPSMDMRGSMMDPYGSRGSYGGGQIPSLMGPRRPMSPQHGYSSYSSSMPMSRSMVSPFVTI</sequence>
<reference evidence="2 3" key="1">
    <citation type="journal article" date="2017" name="Curr. Biol.">
        <title>Genome architecture and evolution of a unichromosomal asexual nematode.</title>
        <authorList>
            <person name="Fradin H."/>
            <person name="Zegar C."/>
            <person name="Gutwein M."/>
            <person name="Lucas J."/>
            <person name="Kovtun M."/>
            <person name="Corcoran D."/>
            <person name="Baugh L.R."/>
            <person name="Kiontke K."/>
            <person name="Gunsalus K."/>
            <person name="Fitch D.H."/>
            <person name="Piano F."/>
        </authorList>
    </citation>
    <scope>NUCLEOTIDE SEQUENCE [LARGE SCALE GENOMIC DNA]</scope>
    <source>
        <strain evidence="2">PF1309</strain>
    </source>
</reference>